<name>A0A679J2J3_VARPD</name>
<evidence type="ECO:0000256" key="12">
    <source>
        <dbReference type="RuleBase" id="RU000587"/>
    </source>
</evidence>
<evidence type="ECO:0000256" key="4">
    <source>
        <dbReference type="ARBA" id="ARBA00022533"/>
    </source>
</evidence>
<evidence type="ECO:0000256" key="6">
    <source>
        <dbReference type="ARBA" id="ARBA00022676"/>
    </source>
</evidence>
<evidence type="ECO:0000256" key="2">
    <source>
        <dbReference type="ARBA" id="ARBA00001933"/>
    </source>
</evidence>
<keyword evidence="6 12" id="KW-0328">Glycosyltransferase</keyword>
<accession>A0A679J2J3</accession>
<proteinExistence type="inferred from homology"/>
<evidence type="ECO:0000256" key="10">
    <source>
        <dbReference type="ARBA" id="ARBA00025174"/>
    </source>
</evidence>
<dbReference type="RefSeq" id="WP_339088723.1">
    <property type="nucleotide sequence ID" value="NZ_LR743507.1"/>
</dbReference>
<reference evidence="13" key="1">
    <citation type="submission" date="2019-12" db="EMBL/GenBank/DDBJ databases">
        <authorList>
            <person name="Cremers G."/>
        </authorList>
    </citation>
    <scope>NUCLEOTIDE SEQUENCE</scope>
    <source>
        <strain evidence="13">Vvax</strain>
    </source>
</reference>
<keyword evidence="5" id="KW-0321">Glycogen metabolism</keyword>
<evidence type="ECO:0000256" key="8">
    <source>
        <dbReference type="ARBA" id="ARBA00022898"/>
    </source>
</evidence>
<comment type="function">
    <text evidence="12">Allosteric enzyme that catalyzes the rate-limiting step in glycogen catabolism, the phosphorolytic cleavage of glycogen to produce glucose-1-phosphate, and plays a central role in maintaining cellular and organismal glucose homeostasis.</text>
</comment>
<organism evidence="13">
    <name type="scientific">Variovorax paradoxus</name>
    <dbReference type="NCBI Taxonomy" id="34073"/>
    <lineage>
        <taxon>Bacteria</taxon>
        <taxon>Pseudomonadati</taxon>
        <taxon>Pseudomonadota</taxon>
        <taxon>Betaproteobacteria</taxon>
        <taxon>Burkholderiales</taxon>
        <taxon>Comamonadaceae</taxon>
        <taxon>Variovorax</taxon>
    </lineage>
</organism>
<keyword evidence="8 11" id="KW-0663">Pyridoxal phosphate</keyword>
<gene>
    <name evidence="13" type="primary">malP</name>
    <name evidence="13" type="ORF">VVAX_01004</name>
</gene>
<evidence type="ECO:0000256" key="5">
    <source>
        <dbReference type="ARBA" id="ARBA00022600"/>
    </source>
</evidence>
<dbReference type="GO" id="GO:0005737">
    <property type="term" value="C:cytoplasm"/>
    <property type="evidence" value="ECO:0007669"/>
    <property type="project" value="TreeGrafter"/>
</dbReference>
<feature type="modified residue" description="N6-(pyridoxal phosphate)lysine" evidence="11">
    <location>
        <position position="673"/>
    </location>
</feature>
<sequence length="827" mass="93109">MTIKDFAYDHPDRDVAAFKRAVANKLIYAVGKDPVAASQDDWLNATSQAVRDQLVERWMMTTRANYAQDLKRVYYLSMEFLIGRTFTNALLAVDLYDTVREALADFGVDMEALAEREPDAALGNGGLGRLAACFLDSMATLGVPGMGYGIRYEYGMFRQRIVDGQQVETPDYWLTRGNPWEFQRPEVNYRVRFGGHVQKRESANAPYGAADWVDTHDVRAVAYDTIIPGYGTQATNTLRLWSARATEEIDLSAFNRGNYMGAVESKNQSENVSRVLYPDDSTPSGRELRLHQEYFFCSASVQDLLRRYLRNHKTFEHLSEKVSIHLNDTHPVLAVPELMRLLLDEHGLSWDEAWAHTQKVFSYTNHTLMHEALETWPVEMLGRILPRHLQIIYDINAKFLATVAQKAGNDVELMRRLSLVDEAGERRVRMAYVAVLASHSVNGVSGLHSELMKQSIFADFARIFPERFNNKTNGVTPRRWLAQANPPLASLLDQRIGKGWRRDLSQLEALRPMAEQPAFVRAFRHAKRENKLRLANWVEQHLKIDIDTDAMFDVQVKRIHEYKRQLLNVLHVVARYHRILDAHAAGGTPDMVPRVVVFAGKAASAYVMAKLVIRLINDVASTINADERVGKLLKVVFLPNYSVSLAEIIMPAADLSEQISTAGTEASGTGNMKFALNGALTIGTLDGANVEMRENVGAENIFIFGNTTPEVADIRARGYQPRDIYEGNAELKRVLDAIRDGVFSPGEPARYQGIYDALVNWGDHYLLLADYASYVARQADVDALYRDPDAWMKMAILNVAGMGAFSSDRTIAQYAHEIWNTKPVVLG</sequence>
<dbReference type="EC" id="2.4.1.1" evidence="12"/>
<evidence type="ECO:0000313" key="13">
    <source>
        <dbReference type="EMBL" id="CAA2100957.1"/>
    </source>
</evidence>
<evidence type="ECO:0000256" key="9">
    <source>
        <dbReference type="ARBA" id="ARBA00023277"/>
    </source>
</evidence>
<comment type="similarity">
    <text evidence="3 12">Belongs to the glycogen phosphorylase family.</text>
</comment>
<dbReference type="GO" id="GO:0005980">
    <property type="term" value="P:glycogen catabolic process"/>
    <property type="evidence" value="ECO:0007669"/>
    <property type="project" value="UniProtKB-ARBA"/>
</dbReference>
<protein>
    <recommendedName>
        <fullName evidence="12">Alpha-1,4 glucan phosphorylase</fullName>
        <ecNumber evidence="12">2.4.1.1</ecNumber>
    </recommendedName>
</protein>
<dbReference type="PANTHER" id="PTHR11468:SF3">
    <property type="entry name" value="GLYCOGEN PHOSPHORYLASE, LIVER FORM"/>
    <property type="match status" value="1"/>
</dbReference>
<dbReference type="CDD" id="cd04300">
    <property type="entry name" value="GT35_Glycogen_Phosphorylase"/>
    <property type="match status" value="1"/>
</dbReference>
<keyword evidence="4" id="KW-0021">Allosteric enzyme</keyword>
<dbReference type="GO" id="GO:0008184">
    <property type="term" value="F:glycogen phosphorylase activity"/>
    <property type="evidence" value="ECO:0007669"/>
    <property type="project" value="InterPro"/>
</dbReference>
<keyword evidence="9 12" id="KW-0119">Carbohydrate metabolism</keyword>
<dbReference type="Gene3D" id="3.40.50.2000">
    <property type="entry name" value="Glycogen Phosphorylase B"/>
    <property type="match status" value="2"/>
</dbReference>
<dbReference type="PIRSF" id="PIRSF000460">
    <property type="entry name" value="Pprylas_GlgP"/>
    <property type="match status" value="1"/>
</dbReference>
<dbReference type="Pfam" id="PF00343">
    <property type="entry name" value="Phosphorylase"/>
    <property type="match status" value="1"/>
</dbReference>
<dbReference type="InterPro" id="IPR011833">
    <property type="entry name" value="Glycg_phsphrylas"/>
</dbReference>
<dbReference type="FunFam" id="3.40.50.2000:FF:000034">
    <property type="entry name" value="Alpha-1,4 glucan phosphorylase"/>
    <property type="match status" value="1"/>
</dbReference>
<dbReference type="InterPro" id="IPR000811">
    <property type="entry name" value="Glyco_trans_35"/>
</dbReference>
<evidence type="ECO:0000256" key="1">
    <source>
        <dbReference type="ARBA" id="ARBA00001275"/>
    </source>
</evidence>
<dbReference type="PANTHER" id="PTHR11468">
    <property type="entry name" value="GLYCOGEN PHOSPHORYLASE"/>
    <property type="match status" value="1"/>
</dbReference>
<comment type="function">
    <text evidence="10">Phosphorylase is an important allosteric enzyme in carbohydrate metabolism. Enzymes from different sources differ in their regulatory mechanisms and in their natural substrates. However, all known phosphorylases share catalytic and structural properties.</text>
</comment>
<dbReference type="GO" id="GO:0030170">
    <property type="term" value="F:pyridoxal phosphate binding"/>
    <property type="evidence" value="ECO:0007669"/>
    <property type="project" value="InterPro"/>
</dbReference>
<evidence type="ECO:0000256" key="7">
    <source>
        <dbReference type="ARBA" id="ARBA00022679"/>
    </source>
</evidence>
<dbReference type="InterPro" id="IPR035090">
    <property type="entry name" value="Pyridoxal_P_attach_site"/>
</dbReference>
<evidence type="ECO:0000256" key="11">
    <source>
        <dbReference type="PIRSR" id="PIRSR000460-1"/>
    </source>
</evidence>
<keyword evidence="7 12" id="KW-0808">Transferase</keyword>
<dbReference type="SUPFAM" id="SSF53756">
    <property type="entry name" value="UDP-Glycosyltransferase/glycogen phosphorylase"/>
    <property type="match status" value="1"/>
</dbReference>
<dbReference type="AlphaFoldDB" id="A0A679J2J3"/>
<comment type="cofactor">
    <cofactor evidence="2 12">
        <name>pyridoxal 5'-phosphate</name>
        <dbReference type="ChEBI" id="CHEBI:597326"/>
    </cofactor>
</comment>
<dbReference type="EMBL" id="LR743507">
    <property type="protein sequence ID" value="CAA2100957.1"/>
    <property type="molecule type" value="Genomic_DNA"/>
</dbReference>
<evidence type="ECO:0000256" key="3">
    <source>
        <dbReference type="ARBA" id="ARBA00006047"/>
    </source>
</evidence>
<dbReference type="NCBIfam" id="TIGR02093">
    <property type="entry name" value="P_ylase"/>
    <property type="match status" value="1"/>
</dbReference>
<dbReference type="FunFam" id="3.40.50.2000:FF:000003">
    <property type="entry name" value="Alpha-1,4 glucan phosphorylase"/>
    <property type="match status" value="1"/>
</dbReference>
<dbReference type="PROSITE" id="PS00102">
    <property type="entry name" value="PHOSPHORYLASE"/>
    <property type="match status" value="1"/>
</dbReference>
<comment type="catalytic activity">
    <reaction evidence="1 12">
        <text>[(1-&gt;4)-alpha-D-glucosyl](n) + phosphate = [(1-&gt;4)-alpha-D-glucosyl](n-1) + alpha-D-glucose 1-phosphate</text>
        <dbReference type="Rhea" id="RHEA:41732"/>
        <dbReference type="Rhea" id="RHEA-COMP:9584"/>
        <dbReference type="Rhea" id="RHEA-COMP:9586"/>
        <dbReference type="ChEBI" id="CHEBI:15444"/>
        <dbReference type="ChEBI" id="CHEBI:43474"/>
        <dbReference type="ChEBI" id="CHEBI:58601"/>
        <dbReference type="EC" id="2.4.1.1"/>
    </reaction>
</comment>